<protein>
    <recommendedName>
        <fullName evidence="4">SH3 domain-containing protein</fullName>
    </recommendedName>
</protein>
<name>A0A1G9CL45_9ACTN</name>
<feature type="signal peptide" evidence="1">
    <location>
        <begin position="1"/>
        <end position="24"/>
    </location>
</feature>
<evidence type="ECO:0000313" key="2">
    <source>
        <dbReference type="EMBL" id="SDK52306.1"/>
    </source>
</evidence>
<keyword evidence="3" id="KW-1185">Reference proteome</keyword>
<proteinExistence type="predicted"/>
<accession>A0A1G9CL45</accession>
<dbReference type="STRING" id="417292.SAMN05421806_108187"/>
<dbReference type="RefSeq" id="WP_093612559.1">
    <property type="nucleotide sequence ID" value="NZ_FNFF01000008.1"/>
</dbReference>
<evidence type="ECO:0008006" key="4">
    <source>
        <dbReference type="Google" id="ProtNLM"/>
    </source>
</evidence>
<dbReference type="Proteomes" id="UP000199155">
    <property type="component" value="Unassembled WGS sequence"/>
</dbReference>
<dbReference type="OrthoDB" id="3482365at2"/>
<dbReference type="AlphaFoldDB" id="A0A1G9CL45"/>
<gene>
    <name evidence="2" type="ORF">SAMN05421806_108187</name>
</gene>
<keyword evidence="1" id="KW-0732">Signal</keyword>
<sequence>MRTSPALRTLAASVLTAAALTVSAAGPSQAQVQEPAQVQVPASVSPAAAPAWEDGPIWGTVVSGTLNLRAEPNTWSAVVGKLSRGASDRIQCGVYGQNINGNSSWFWLSGEQAWASGAYMSTSRGVPDCGNWRPHANNSGNHHNDNHRHDHNNPCWKDDWCDACRNQWR</sequence>
<evidence type="ECO:0000256" key="1">
    <source>
        <dbReference type="SAM" id="SignalP"/>
    </source>
</evidence>
<reference evidence="2 3" key="1">
    <citation type="submission" date="2016-10" db="EMBL/GenBank/DDBJ databases">
        <authorList>
            <person name="de Groot N.N."/>
        </authorList>
    </citation>
    <scope>NUCLEOTIDE SEQUENCE [LARGE SCALE GENOMIC DNA]</scope>
    <source>
        <strain evidence="2 3">CGMCC 4.5727</strain>
    </source>
</reference>
<dbReference type="Gene3D" id="2.30.30.40">
    <property type="entry name" value="SH3 Domains"/>
    <property type="match status" value="1"/>
</dbReference>
<organism evidence="2 3">
    <name type="scientific">Streptomyces indicus</name>
    <dbReference type="NCBI Taxonomy" id="417292"/>
    <lineage>
        <taxon>Bacteria</taxon>
        <taxon>Bacillati</taxon>
        <taxon>Actinomycetota</taxon>
        <taxon>Actinomycetes</taxon>
        <taxon>Kitasatosporales</taxon>
        <taxon>Streptomycetaceae</taxon>
        <taxon>Streptomyces</taxon>
    </lineage>
</organism>
<evidence type="ECO:0000313" key="3">
    <source>
        <dbReference type="Proteomes" id="UP000199155"/>
    </source>
</evidence>
<feature type="chain" id="PRO_5039508256" description="SH3 domain-containing protein" evidence="1">
    <location>
        <begin position="25"/>
        <end position="169"/>
    </location>
</feature>
<dbReference type="EMBL" id="FNFF01000008">
    <property type="protein sequence ID" value="SDK52306.1"/>
    <property type="molecule type" value="Genomic_DNA"/>
</dbReference>